<feature type="domain" description="Cyanate lyase C-terminal" evidence="4">
    <location>
        <begin position="78"/>
        <end position="150"/>
    </location>
</feature>
<dbReference type="InterPro" id="IPR036581">
    <property type="entry name" value="Cyanate_lyase_C_sf"/>
</dbReference>
<dbReference type="Pfam" id="PF21291">
    <property type="entry name" value="CYNS_N"/>
    <property type="match status" value="1"/>
</dbReference>
<comment type="similarity">
    <text evidence="3">Belongs to the cyanase family.</text>
</comment>
<dbReference type="NCBIfam" id="TIGR00673">
    <property type="entry name" value="cynS"/>
    <property type="match status" value="1"/>
</dbReference>
<dbReference type="PANTHER" id="PTHR34186">
    <property type="entry name" value="CYANATE HYDRATASE"/>
    <property type="match status" value="1"/>
</dbReference>
<sequence>MKMRAALIEKILIKKLETNIKWQAIADALGLPLAKATAACLGQMPLSELNVGKLDGLLSLGLTNTEKLILQTSPDRGSLEALIPTDPAVYRFYEFLLIYGSTLKQLISEKFGDGVMSTTDFDLVVDKTEDAGGPRVRLQMTGKFMPFTMN</sequence>
<keyword evidence="2 3" id="KW-0456">Lyase</keyword>
<accession>A0A2S5GMJ8</accession>
<dbReference type="PRINTS" id="PR01693">
    <property type="entry name" value="CYANASE"/>
</dbReference>
<dbReference type="EC" id="4.2.1.104" evidence="3"/>
<evidence type="ECO:0000256" key="3">
    <source>
        <dbReference type="HAMAP-Rule" id="MF_00535"/>
    </source>
</evidence>
<gene>
    <name evidence="3 5" type="primary">cynS</name>
    <name evidence="5" type="ORF">C4E15_20830</name>
</gene>
<evidence type="ECO:0000259" key="4">
    <source>
        <dbReference type="SMART" id="SM01116"/>
    </source>
</evidence>
<dbReference type="Gene3D" id="1.10.260.40">
    <property type="entry name" value="lambda repressor-like DNA-binding domains"/>
    <property type="match status" value="1"/>
</dbReference>
<dbReference type="AlphaFoldDB" id="A0A2S5GMJ8"/>
<comment type="catalytic activity">
    <reaction evidence="3">
        <text>cyanate + hydrogencarbonate + 3 H(+) = NH4(+) + 2 CO2</text>
        <dbReference type="Rhea" id="RHEA:11120"/>
        <dbReference type="ChEBI" id="CHEBI:15378"/>
        <dbReference type="ChEBI" id="CHEBI:16526"/>
        <dbReference type="ChEBI" id="CHEBI:17544"/>
        <dbReference type="ChEBI" id="CHEBI:28938"/>
        <dbReference type="ChEBI" id="CHEBI:29195"/>
        <dbReference type="EC" id="4.2.1.104"/>
    </reaction>
</comment>
<feature type="active site" evidence="3">
    <location>
        <position position="94"/>
    </location>
</feature>
<dbReference type="Proteomes" id="UP000239990">
    <property type="component" value="Unassembled WGS sequence"/>
</dbReference>
<dbReference type="InterPro" id="IPR008076">
    <property type="entry name" value="Cyanase"/>
</dbReference>
<dbReference type="Pfam" id="PF02560">
    <property type="entry name" value="Cyanate_lyase"/>
    <property type="match status" value="1"/>
</dbReference>
<dbReference type="HAMAP" id="MF_00535">
    <property type="entry name" value="Cyanate_hydrat"/>
    <property type="match status" value="1"/>
</dbReference>
<dbReference type="NCBIfam" id="NF002773">
    <property type="entry name" value="PRK02866.1"/>
    <property type="match status" value="1"/>
</dbReference>
<comment type="function">
    <text evidence="1 3">Catalyzes the reaction of cyanate with bicarbonate to produce ammonia and carbon dioxide.</text>
</comment>
<comment type="caution">
    <text evidence="5">The sequence shown here is derived from an EMBL/GenBank/DDBJ whole genome shotgun (WGS) entry which is preliminary data.</text>
</comment>
<name>A0A2S5GMJ8_9BURK</name>
<evidence type="ECO:0000313" key="5">
    <source>
        <dbReference type="EMBL" id="PPA74198.1"/>
    </source>
</evidence>
<dbReference type="SUPFAM" id="SSF47413">
    <property type="entry name" value="lambda repressor-like DNA-binding domains"/>
    <property type="match status" value="1"/>
</dbReference>
<evidence type="ECO:0000256" key="2">
    <source>
        <dbReference type="ARBA" id="ARBA00023239"/>
    </source>
</evidence>
<dbReference type="SUPFAM" id="SSF55234">
    <property type="entry name" value="Cyanase C-terminal domain"/>
    <property type="match status" value="1"/>
</dbReference>
<dbReference type="InterPro" id="IPR010982">
    <property type="entry name" value="Lambda_DNA-bd_dom_sf"/>
</dbReference>
<dbReference type="RefSeq" id="WP_104144785.1">
    <property type="nucleotide sequence ID" value="NZ_PREU01000010.1"/>
</dbReference>
<dbReference type="SMART" id="SM01116">
    <property type="entry name" value="Cyanate_lyase"/>
    <property type="match status" value="1"/>
</dbReference>
<evidence type="ECO:0000256" key="1">
    <source>
        <dbReference type="ARBA" id="ARBA00003561"/>
    </source>
</evidence>
<dbReference type="PANTHER" id="PTHR34186:SF2">
    <property type="entry name" value="CYANATE HYDRATASE"/>
    <property type="match status" value="1"/>
</dbReference>
<feature type="active site" evidence="3">
    <location>
        <position position="117"/>
    </location>
</feature>
<proteinExistence type="inferred from homology"/>
<dbReference type="Gene3D" id="3.30.1160.10">
    <property type="entry name" value="Cyanate lyase, C-terminal domain"/>
    <property type="match status" value="1"/>
</dbReference>
<dbReference type="EMBL" id="PREU01000010">
    <property type="protein sequence ID" value="PPA74198.1"/>
    <property type="molecule type" value="Genomic_DNA"/>
</dbReference>
<feature type="active site" evidence="3">
    <location>
        <position position="91"/>
    </location>
</feature>
<protein>
    <recommendedName>
        <fullName evidence="3">Cyanate hydratase</fullName>
        <shortName evidence="3">Cyanase</shortName>
        <ecNumber evidence="3">4.2.1.104</ecNumber>
    </recommendedName>
    <alternativeName>
        <fullName evidence="3">Cyanate hydrolase</fullName>
    </alternativeName>
    <alternativeName>
        <fullName evidence="3">Cyanate lyase</fullName>
    </alternativeName>
</protein>
<dbReference type="GO" id="GO:0003677">
    <property type="term" value="F:DNA binding"/>
    <property type="evidence" value="ECO:0007669"/>
    <property type="project" value="InterPro"/>
</dbReference>
<dbReference type="InterPro" id="IPR003712">
    <property type="entry name" value="Cyanate_lyase_C"/>
</dbReference>
<dbReference type="InterPro" id="IPR048564">
    <property type="entry name" value="CYNS_N"/>
</dbReference>
<dbReference type="OrthoDB" id="9785870at2"/>
<dbReference type="GO" id="GO:0008824">
    <property type="term" value="F:cyanate hydratase activity"/>
    <property type="evidence" value="ECO:0007669"/>
    <property type="project" value="UniProtKB-UniRule"/>
</dbReference>
<reference evidence="5 6" key="1">
    <citation type="submission" date="2018-02" db="EMBL/GenBank/DDBJ databases">
        <title>Draft Genome of Achromobacter spanius stain 6.</title>
        <authorList>
            <person name="Gunasekera T.S."/>
            <person name="Radwan O."/>
            <person name="Ruiz O.N."/>
        </authorList>
    </citation>
    <scope>NUCLEOTIDE SEQUENCE [LARGE SCALE GENOMIC DNA]</scope>
    <source>
        <strain evidence="5 6">6</strain>
    </source>
</reference>
<organism evidence="5 6">
    <name type="scientific">Achromobacter spanius</name>
    <dbReference type="NCBI Taxonomy" id="217203"/>
    <lineage>
        <taxon>Bacteria</taxon>
        <taxon>Pseudomonadati</taxon>
        <taxon>Pseudomonadota</taxon>
        <taxon>Betaproteobacteria</taxon>
        <taxon>Burkholderiales</taxon>
        <taxon>Alcaligenaceae</taxon>
        <taxon>Achromobacter</taxon>
    </lineage>
</organism>
<evidence type="ECO:0000313" key="6">
    <source>
        <dbReference type="Proteomes" id="UP000239990"/>
    </source>
</evidence>